<comment type="caution">
    <text evidence="1">The sequence shown here is derived from an EMBL/GenBank/DDBJ whole genome shotgun (WGS) entry which is preliminary data.</text>
</comment>
<dbReference type="EMBL" id="LAZR01000716">
    <property type="protein sequence ID" value="KKN59749.1"/>
    <property type="molecule type" value="Genomic_DNA"/>
</dbReference>
<evidence type="ECO:0008006" key="2">
    <source>
        <dbReference type="Google" id="ProtNLM"/>
    </source>
</evidence>
<reference evidence="1" key="1">
    <citation type="journal article" date="2015" name="Nature">
        <title>Complex archaea that bridge the gap between prokaryotes and eukaryotes.</title>
        <authorList>
            <person name="Spang A."/>
            <person name="Saw J.H."/>
            <person name="Jorgensen S.L."/>
            <person name="Zaremba-Niedzwiedzka K."/>
            <person name="Martijn J."/>
            <person name="Lind A.E."/>
            <person name="van Eijk R."/>
            <person name="Schleper C."/>
            <person name="Guy L."/>
            <person name="Ettema T.J."/>
        </authorList>
    </citation>
    <scope>NUCLEOTIDE SEQUENCE</scope>
</reference>
<name>A0A0F9RY07_9ZZZZ</name>
<dbReference type="AlphaFoldDB" id="A0A0F9RY07"/>
<protein>
    <recommendedName>
        <fullName evidence="2">Transcription regulator PadR N-terminal domain-containing protein</fullName>
    </recommendedName>
</protein>
<sequence length="95" mass="10902">MKIHQKGFLLIELSKHDCLWDGDLIAIVLNEYNLAGHYWVNSICVTLDELSSAGLIARIDSRLEQSLFATKERVMFKYQLTDFGRTRMHSTGLLT</sequence>
<organism evidence="1">
    <name type="scientific">marine sediment metagenome</name>
    <dbReference type="NCBI Taxonomy" id="412755"/>
    <lineage>
        <taxon>unclassified sequences</taxon>
        <taxon>metagenomes</taxon>
        <taxon>ecological metagenomes</taxon>
    </lineage>
</organism>
<proteinExistence type="predicted"/>
<accession>A0A0F9RY07</accession>
<gene>
    <name evidence="1" type="ORF">LCGC14_0539040</name>
</gene>
<evidence type="ECO:0000313" key="1">
    <source>
        <dbReference type="EMBL" id="KKN59749.1"/>
    </source>
</evidence>